<feature type="domain" description="HTH tetR-type" evidence="3">
    <location>
        <begin position="16"/>
        <end position="76"/>
    </location>
</feature>
<dbReference type="PANTHER" id="PTHR30055:SF226">
    <property type="entry name" value="HTH-TYPE TRANSCRIPTIONAL REGULATOR PKSA"/>
    <property type="match status" value="1"/>
</dbReference>
<evidence type="ECO:0000313" key="5">
    <source>
        <dbReference type="Proteomes" id="UP000183508"/>
    </source>
</evidence>
<dbReference type="AlphaFoldDB" id="A0A1I7FPH3"/>
<dbReference type="InterPro" id="IPR023772">
    <property type="entry name" value="DNA-bd_HTH_TetR-type_CS"/>
</dbReference>
<keyword evidence="1 2" id="KW-0238">DNA-binding</keyword>
<organism evidence="4 5">
    <name type="scientific">Alicyclobacillus macrosporangiidus</name>
    <dbReference type="NCBI Taxonomy" id="392015"/>
    <lineage>
        <taxon>Bacteria</taxon>
        <taxon>Bacillati</taxon>
        <taxon>Bacillota</taxon>
        <taxon>Bacilli</taxon>
        <taxon>Bacillales</taxon>
        <taxon>Alicyclobacillaceae</taxon>
        <taxon>Alicyclobacillus</taxon>
    </lineage>
</organism>
<dbReference type="Pfam" id="PF17932">
    <property type="entry name" value="TetR_C_24"/>
    <property type="match status" value="1"/>
</dbReference>
<dbReference type="PANTHER" id="PTHR30055">
    <property type="entry name" value="HTH-TYPE TRANSCRIPTIONAL REGULATOR RUTR"/>
    <property type="match status" value="1"/>
</dbReference>
<dbReference type="Pfam" id="PF00440">
    <property type="entry name" value="TetR_N"/>
    <property type="match status" value="1"/>
</dbReference>
<dbReference type="EMBL" id="FPBV01000001">
    <property type="protein sequence ID" value="SFU38107.1"/>
    <property type="molecule type" value="Genomic_DNA"/>
</dbReference>
<dbReference type="InterPro" id="IPR001647">
    <property type="entry name" value="HTH_TetR"/>
</dbReference>
<dbReference type="InterPro" id="IPR041490">
    <property type="entry name" value="KstR2_TetR_C"/>
</dbReference>
<dbReference type="STRING" id="392015.SAMN05421543_101380"/>
<name>A0A1I7FPH3_9BACL</name>
<reference evidence="5" key="1">
    <citation type="submission" date="2016-10" db="EMBL/GenBank/DDBJ databases">
        <authorList>
            <person name="Varghese N."/>
        </authorList>
    </citation>
    <scope>NUCLEOTIDE SEQUENCE [LARGE SCALE GENOMIC DNA]</scope>
    <source>
        <strain evidence="5">DSM 17980</strain>
    </source>
</reference>
<dbReference type="Proteomes" id="UP000183508">
    <property type="component" value="Unassembled WGS sequence"/>
</dbReference>
<dbReference type="SUPFAM" id="SSF46689">
    <property type="entry name" value="Homeodomain-like"/>
    <property type="match status" value="1"/>
</dbReference>
<accession>A0A1I7FPH3</accession>
<dbReference type="Gene3D" id="1.10.357.10">
    <property type="entry name" value="Tetracycline Repressor, domain 2"/>
    <property type="match status" value="1"/>
</dbReference>
<feature type="DNA-binding region" description="H-T-H motif" evidence="2">
    <location>
        <begin position="39"/>
        <end position="58"/>
    </location>
</feature>
<evidence type="ECO:0000313" key="4">
    <source>
        <dbReference type="EMBL" id="SFU38107.1"/>
    </source>
</evidence>
<dbReference type="PRINTS" id="PR00455">
    <property type="entry name" value="HTHTETR"/>
</dbReference>
<dbReference type="GO" id="GO:0003700">
    <property type="term" value="F:DNA-binding transcription factor activity"/>
    <property type="evidence" value="ECO:0007669"/>
    <property type="project" value="TreeGrafter"/>
</dbReference>
<evidence type="ECO:0000259" key="3">
    <source>
        <dbReference type="PROSITE" id="PS50977"/>
    </source>
</evidence>
<evidence type="ECO:0000256" key="2">
    <source>
        <dbReference type="PROSITE-ProRule" id="PRU00335"/>
    </source>
</evidence>
<dbReference type="SUPFAM" id="SSF48498">
    <property type="entry name" value="Tetracyclin repressor-like, C-terminal domain"/>
    <property type="match status" value="1"/>
</dbReference>
<dbReference type="PROSITE" id="PS50977">
    <property type="entry name" value="HTH_TETR_2"/>
    <property type="match status" value="1"/>
</dbReference>
<dbReference type="eggNOG" id="COG1309">
    <property type="taxonomic scope" value="Bacteria"/>
</dbReference>
<dbReference type="RefSeq" id="WP_074948970.1">
    <property type="nucleotide sequence ID" value="NZ_FPBV01000001.1"/>
</dbReference>
<protein>
    <submittedName>
        <fullName evidence="4">DNA-binding transcriptional regulator, AcrR family</fullName>
    </submittedName>
</protein>
<dbReference type="InterPro" id="IPR036271">
    <property type="entry name" value="Tet_transcr_reg_TetR-rel_C_sf"/>
</dbReference>
<evidence type="ECO:0000256" key="1">
    <source>
        <dbReference type="ARBA" id="ARBA00023125"/>
    </source>
</evidence>
<dbReference type="InterPro" id="IPR050109">
    <property type="entry name" value="HTH-type_TetR-like_transc_reg"/>
</dbReference>
<dbReference type="PROSITE" id="PS01081">
    <property type="entry name" value="HTH_TETR_1"/>
    <property type="match status" value="1"/>
</dbReference>
<keyword evidence="5" id="KW-1185">Reference proteome</keyword>
<dbReference type="Gene3D" id="1.10.10.60">
    <property type="entry name" value="Homeodomain-like"/>
    <property type="match status" value="1"/>
</dbReference>
<dbReference type="GO" id="GO:0000976">
    <property type="term" value="F:transcription cis-regulatory region binding"/>
    <property type="evidence" value="ECO:0007669"/>
    <property type="project" value="TreeGrafter"/>
</dbReference>
<sequence>MSITIESNVKDPERIRERRAQIVAAAVKLFTEKGFHRTTTREIARESGLSNGAVYEYVKSKEDILFLVCQHIHREMRAQLEASLSPAESGAAQLRQAIRAFYGVIDRMQTDILLIYQESKSLPSPFLREVLREEQAITDIFERLLRAGVADGSIVVAEREIPLLAHDIVVMGQMWAFRRWGLRDVPFTDFVEQQVAILMQACRARLEG</sequence>
<gene>
    <name evidence="4" type="ORF">SAMN05421543_101380</name>
</gene>
<proteinExistence type="predicted"/>
<dbReference type="InterPro" id="IPR009057">
    <property type="entry name" value="Homeodomain-like_sf"/>
</dbReference>